<dbReference type="InterPro" id="IPR036188">
    <property type="entry name" value="FAD/NAD-bd_sf"/>
</dbReference>
<keyword evidence="18" id="KW-1185">Reference proteome</keyword>
<evidence type="ECO:0000256" key="11">
    <source>
        <dbReference type="ARBA" id="ARBA00049275"/>
    </source>
</evidence>
<evidence type="ECO:0000256" key="2">
    <source>
        <dbReference type="ARBA" id="ARBA00022630"/>
    </source>
</evidence>
<dbReference type="AlphaFoldDB" id="A0A816QT63"/>
<keyword evidence="3" id="KW-0274">FAD</keyword>
<evidence type="ECO:0000256" key="12">
    <source>
        <dbReference type="ARBA" id="ARBA00049479"/>
    </source>
</evidence>
<evidence type="ECO:0000256" key="10">
    <source>
        <dbReference type="ARBA" id="ARBA00049236"/>
    </source>
</evidence>
<protein>
    <recommendedName>
        <fullName evidence="6">Ferroptosis suppressor protein 1</fullName>
    </recommendedName>
    <alternativeName>
        <fullName evidence="7">Apoptosis-inducing factor homologous mitochondrion-associated inducer of death</fullName>
    </alternativeName>
    <alternativeName>
        <fullName evidence="8">p53-responsive gene 3 protein</fullName>
    </alternativeName>
</protein>
<dbReference type="Pfam" id="PF07992">
    <property type="entry name" value="Pyr_redox_2"/>
    <property type="match status" value="1"/>
</dbReference>
<evidence type="ECO:0000259" key="14">
    <source>
        <dbReference type="Pfam" id="PF07992"/>
    </source>
</evidence>
<evidence type="ECO:0000313" key="16">
    <source>
        <dbReference type="EMBL" id="CAF4127323.1"/>
    </source>
</evidence>
<feature type="domain" description="FAD/NAD(P)-binding" evidence="14">
    <location>
        <begin position="17"/>
        <end position="307"/>
    </location>
</feature>
<dbReference type="PRINTS" id="PR00368">
    <property type="entry name" value="FADPNR"/>
</dbReference>
<evidence type="ECO:0000256" key="5">
    <source>
        <dbReference type="ARBA" id="ARBA00037027"/>
    </source>
</evidence>
<dbReference type="GO" id="GO:0050660">
    <property type="term" value="F:flavin adenine dinucleotide binding"/>
    <property type="evidence" value="ECO:0007669"/>
    <property type="project" value="TreeGrafter"/>
</dbReference>
<evidence type="ECO:0000256" key="8">
    <source>
        <dbReference type="ARBA" id="ARBA00042318"/>
    </source>
</evidence>
<dbReference type="FunFam" id="3.50.50.100:FF:000006">
    <property type="entry name" value="apoptosis-inducing factor 2"/>
    <property type="match status" value="1"/>
</dbReference>
<comment type="catalytic activity">
    <reaction evidence="12">
        <text>menaquinone-4 + NADH + H(+) = menaquinol-4 + NAD(+)</text>
        <dbReference type="Rhea" id="RHEA:74079"/>
        <dbReference type="ChEBI" id="CHEBI:15378"/>
        <dbReference type="ChEBI" id="CHEBI:57540"/>
        <dbReference type="ChEBI" id="CHEBI:57945"/>
        <dbReference type="ChEBI" id="CHEBI:78277"/>
        <dbReference type="ChEBI" id="CHEBI:193091"/>
    </reaction>
    <physiologicalReaction direction="left-to-right" evidence="12">
        <dbReference type="Rhea" id="RHEA:74080"/>
    </physiologicalReaction>
</comment>
<comment type="catalytic activity">
    <reaction evidence="9">
        <text>menadione + NADH + H(+) = menadiol + NAD(+)</text>
        <dbReference type="Rhea" id="RHEA:69695"/>
        <dbReference type="ChEBI" id="CHEBI:6746"/>
        <dbReference type="ChEBI" id="CHEBI:15378"/>
        <dbReference type="ChEBI" id="CHEBI:28869"/>
        <dbReference type="ChEBI" id="CHEBI:57540"/>
        <dbReference type="ChEBI" id="CHEBI:57945"/>
    </reaction>
    <physiologicalReaction direction="left-to-right" evidence="9">
        <dbReference type="Rhea" id="RHEA:69696"/>
    </physiologicalReaction>
</comment>
<dbReference type="InterPro" id="IPR023753">
    <property type="entry name" value="FAD/NAD-binding_dom"/>
</dbReference>
<evidence type="ECO:0000256" key="7">
    <source>
        <dbReference type="ARBA" id="ARBA00041541"/>
    </source>
</evidence>
<keyword evidence="2" id="KW-0285">Flavoprotein</keyword>
<comment type="caution">
    <text evidence="15">The sequence shown here is derived from an EMBL/GenBank/DDBJ whole genome shotgun (WGS) entry which is preliminary data.</text>
</comment>
<accession>A0A816QT63</accession>
<keyword evidence="4" id="KW-0560">Oxidoreductase</keyword>
<dbReference type="PANTHER" id="PTHR43735:SF3">
    <property type="entry name" value="FERROPTOSIS SUPPRESSOR PROTEIN 1"/>
    <property type="match status" value="1"/>
</dbReference>
<dbReference type="EMBL" id="CAJOBG010004815">
    <property type="protein sequence ID" value="CAF4127323.1"/>
    <property type="molecule type" value="Genomic_DNA"/>
</dbReference>
<name>A0A816QT63_9BILA</name>
<proteinExistence type="inferred from homology"/>
<reference evidence="15" key="1">
    <citation type="submission" date="2021-02" db="EMBL/GenBank/DDBJ databases">
        <authorList>
            <person name="Nowell W R."/>
        </authorList>
    </citation>
    <scope>NUCLEOTIDE SEQUENCE</scope>
</reference>
<dbReference type="Proteomes" id="UP000663866">
    <property type="component" value="Unassembled WGS sequence"/>
</dbReference>
<evidence type="ECO:0000256" key="6">
    <source>
        <dbReference type="ARBA" id="ARBA00040253"/>
    </source>
</evidence>
<evidence type="ECO:0000256" key="13">
    <source>
        <dbReference type="ARBA" id="ARBA00057036"/>
    </source>
</evidence>
<evidence type="ECO:0000313" key="18">
    <source>
        <dbReference type="Proteomes" id="UP000663866"/>
    </source>
</evidence>
<dbReference type="PANTHER" id="PTHR43735">
    <property type="entry name" value="APOPTOSIS-INDUCING FACTOR 1"/>
    <property type="match status" value="1"/>
</dbReference>
<comment type="catalytic activity">
    <reaction evidence="10">
        <text>ubiquinone-10 + NADH + H(+) = ubiquinol-10 + NAD(+)</text>
        <dbReference type="Rhea" id="RHEA:61984"/>
        <dbReference type="ChEBI" id="CHEBI:15378"/>
        <dbReference type="ChEBI" id="CHEBI:46245"/>
        <dbReference type="ChEBI" id="CHEBI:57540"/>
        <dbReference type="ChEBI" id="CHEBI:57945"/>
        <dbReference type="ChEBI" id="CHEBI:64183"/>
    </reaction>
    <physiologicalReaction direction="left-to-right" evidence="10">
        <dbReference type="Rhea" id="RHEA:61985"/>
    </physiologicalReaction>
</comment>
<dbReference type="Gene3D" id="3.50.50.100">
    <property type="match status" value="1"/>
</dbReference>
<evidence type="ECO:0000313" key="15">
    <source>
        <dbReference type="EMBL" id="CAF2065990.1"/>
    </source>
</evidence>
<sequence>MGVTGSQENKEKKPVALIVGGGYAGVQCAKSLDETGLFFVVLIDRKSYFLHNVATLRATVEENFSQQILIPYDRLLTNGCVVKAEVLSISHDGVQVHGRREPIHFDYLVIATGSSYAFPGKIAETEISKAISIYNTIREKVTASKNILIIGGGPVGIELAGEIATDFPDKEITLVHSQSTLLYPNVFKQKLYGSIQDQLEKLNVKIILNDRIQLPSDQQMNYIEGKNTYVTQTSKTSVTADLTFVCTGAHVNNRSLLNGSLKSKLNAQTGRLIVNNYLQVDGFENIFAVGDISDKETKLAYIAGEQGTYLGKLIPLLHKKKSTPKEYKVNPNAALLVSIGRNGGAGQLPFGGITIGSFLMKQIKSKELFTSRYRSMMNYGSDIQAETKSPYLNKLDSVQSILSLSEDDARNLLAGLPTKELEPGQDFS</sequence>
<dbReference type="Proteomes" id="UP000663856">
    <property type="component" value="Unassembled WGS sequence"/>
</dbReference>
<dbReference type="GO" id="GO:0005737">
    <property type="term" value="C:cytoplasm"/>
    <property type="evidence" value="ECO:0007669"/>
    <property type="project" value="TreeGrafter"/>
</dbReference>
<dbReference type="SUPFAM" id="SSF51905">
    <property type="entry name" value="FAD/NAD(P)-binding domain"/>
    <property type="match status" value="1"/>
</dbReference>
<gene>
    <name evidence="16" type="ORF">OVN521_LOCUS22314</name>
    <name evidence="15" type="ORF">WKI299_LOCUS13028</name>
</gene>
<evidence type="ECO:0000256" key="3">
    <source>
        <dbReference type="ARBA" id="ARBA00022827"/>
    </source>
</evidence>
<evidence type="ECO:0000256" key="4">
    <source>
        <dbReference type="ARBA" id="ARBA00023002"/>
    </source>
</evidence>
<organism evidence="15 17">
    <name type="scientific">Rotaria magnacalcarata</name>
    <dbReference type="NCBI Taxonomy" id="392030"/>
    <lineage>
        <taxon>Eukaryota</taxon>
        <taxon>Metazoa</taxon>
        <taxon>Spiralia</taxon>
        <taxon>Gnathifera</taxon>
        <taxon>Rotifera</taxon>
        <taxon>Eurotatoria</taxon>
        <taxon>Bdelloidea</taxon>
        <taxon>Philodinida</taxon>
        <taxon>Philodinidae</taxon>
        <taxon>Rotaria</taxon>
    </lineage>
</organism>
<evidence type="ECO:0000256" key="9">
    <source>
        <dbReference type="ARBA" id="ARBA00048412"/>
    </source>
</evidence>
<comment type="catalytic activity">
    <reaction evidence="11">
        <text>phylloquinone + NADH + H(+) = phylloquinol + NAD(+)</text>
        <dbReference type="Rhea" id="RHEA:74075"/>
        <dbReference type="ChEBI" id="CHEBI:15378"/>
        <dbReference type="ChEBI" id="CHEBI:18067"/>
        <dbReference type="ChEBI" id="CHEBI:28433"/>
        <dbReference type="ChEBI" id="CHEBI:57540"/>
        <dbReference type="ChEBI" id="CHEBI:57945"/>
    </reaction>
    <physiologicalReaction direction="left-to-right" evidence="11">
        <dbReference type="Rhea" id="RHEA:74076"/>
    </physiologicalReaction>
</comment>
<dbReference type="PRINTS" id="PR00469">
    <property type="entry name" value="PNDRDTASEII"/>
</dbReference>
<evidence type="ECO:0000256" key="1">
    <source>
        <dbReference type="ARBA" id="ARBA00006442"/>
    </source>
</evidence>
<evidence type="ECO:0000313" key="17">
    <source>
        <dbReference type="Proteomes" id="UP000663856"/>
    </source>
</evidence>
<comment type="function">
    <text evidence="13">Putative FAD-dependent oxidoreductase.</text>
</comment>
<comment type="cofactor">
    <cofactor evidence="5">
        <name>6-hydroxy-FAD</name>
        <dbReference type="ChEBI" id="CHEBI:60470"/>
    </cofactor>
</comment>
<dbReference type="EMBL" id="CAJNRF010004978">
    <property type="protein sequence ID" value="CAF2065990.1"/>
    <property type="molecule type" value="Genomic_DNA"/>
</dbReference>
<comment type="similarity">
    <text evidence="1">Belongs to the FAD-dependent oxidoreductase family.</text>
</comment>
<dbReference type="GO" id="GO:0004174">
    <property type="term" value="F:electron-transferring-flavoprotein dehydrogenase activity"/>
    <property type="evidence" value="ECO:0007669"/>
    <property type="project" value="TreeGrafter"/>
</dbReference>